<dbReference type="Pfam" id="PF00622">
    <property type="entry name" value="SPRY"/>
    <property type="match status" value="1"/>
</dbReference>
<dbReference type="OrthoDB" id="6101731at2759"/>
<feature type="domain" description="B30.2/SPRY" evidence="1">
    <location>
        <begin position="1"/>
        <end position="197"/>
    </location>
</feature>
<protein>
    <recommendedName>
        <fullName evidence="1">B30.2/SPRY domain-containing protein</fullName>
    </recommendedName>
</protein>
<dbReference type="PANTHER" id="PTHR12245:SF11">
    <property type="entry name" value="PROTEIN GUSTAVUS"/>
    <property type="match status" value="1"/>
</dbReference>
<evidence type="ECO:0000259" key="1">
    <source>
        <dbReference type="PROSITE" id="PS50188"/>
    </source>
</evidence>
<dbReference type="GO" id="GO:0043161">
    <property type="term" value="P:proteasome-mediated ubiquitin-dependent protein catabolic process"/>
    <property type="evidence" value="ECO:0007669"/>
    <property type="project" value="TreeGrafter"/>
</dbReference>
<dbReference type="PROSITE" id="PS50188">
    <property type="entry name" value="B302_SPRY"/>
    <property type="match status" value="1"/>
</dbReference>
<name>A0A9D4BPM9_DREPO</name>
<sequence length="221" mass="24574">MGTSASVIEDFSERPAWTKVVKFNANFYNDKILDTTRGFRQINNNSVELTLSTKGTVECVRWSRGFNTGKHVIEFIFPVRLRGRHARVGLGPDSVIQGASNDRKWQGTKGTYTIDLTTGKAYQDQTVVGRLPGTSVMPDWFFMFVDMDNGTVQFGSDHLYFGTAFTNVNVTNESLYPIATASVTGAIIGIIYRGQGKEVNGPLRKKRSIIPEKLHDVVVKS</sequence>
<dbReference type="EMBL" id="JAIWYP010000015">
    <property type="protein sequence ID" value="KAH3700682.1"/>
    <property type="molecule type" value="Genomic_DNA"/>
</dbReference>
<dbReference type="InterPro" id="IPR043136">
    <property type="entry name" value="B30.2/SPRY_sf"/>
</dbReference>
<proteinExistence type="predicted"/>
<gene>
    <name evidence="2" type="ORF">DPMN_075659</name>
</gene>
<keyword evidence="3" id="KW-1185">Reference proteome</keyword>
<organism evidence="2 3">
    <name type="scientific">Dreissena polymorpha</name>
    <name type="common">Zebra mussel</name>
    <name type="synonym">Mytilus polymorpha</name>
    <dbReference type="NCBI Taxonomy" id="45954"/>
    <lineage>
        <taxon>Eukaryota</taxon>
        <taxon>Metazoa</taxon>
        <taxon>Spiralia</taxon>
        <taxon>Lophotrochozoa</taxon>
        <taxon>Mollusca</taxon>
        <taxon>Bivalvia</taxon>
        <taxon>Autobranchia</taxon>
        <taxon>Heteroconchia</taxon>
        <taxon>Euheterodonta</taxon>
        <taxon>Imparidentia</taxon>
        <taxon>Neoheterodontei</taxon>
        <taxon>Myida</taxon>
        <taxon>Dreissenoidea</taxon>
        <taxon>Dreissenidae</taxon>
        <taxon>Dreissena</taxon>
    </lineage>
</organism>
<evidence type="ECO:0000313" key="3">
    <source>
        <dbReference type="Proteomes" id="UP000828390"/>
    </source>
</evidence>
<dbReference type="InterPro" id="IPR003877">
    <property type="entry name" value="SPRY_dom"/>
</dbReference>
<dbReference type="Gene3D" id="2.60.120.920">
    <property type="match status" value="1"/>
</dbReference>
<dbReference type="InterPro" id="IPR050672">
    <property type="entry name" value="FBXO45-Fsn/SPSB_families"/>
</dbReference>
<accession>A0A9D4BPM9</accession>
<comment type="caution">
    <text evidence="2">The sequence shown here is derived from an EMBL/GenBank/DDBJ whole genome shotgun (WGS) entry which is preliminary data.</text>
</comment>
<dbReference type="PANTHER" id="PTHR12245">
    <property type="entry name" value="SPRY DOMAIN CONTAINING SOCS BOX PROTEIN"/>
    <property type="match status" value="1"/>
</dbReference>
<dbReference type="InterPro" id="IPR001870">
    <property type="entry name" value="B30.2/SPRY"/>
</dbReference>
<dbReference type="SUPFAM" id="SSF49899">
    <property type="entry name" value="Concanavalin A-like lectins/glucanases"/>
    <property type="match status" value="1"/>
</dbReference>
<reference evidence="2" key="2">
    <citation type="submission" date="2020-11" db="EMBL/GenBank/DDBJ databases">
        <authorList>
            <person name="McCartney M.A."/>
            <person name="Auch B."/>
            <person name="Kono T."/>
            <person name="Mallez S."/>
            <person name="Becker A."/>
            <person name="Gohl D.M."/>
            <person name="Silverstein K.A.T."/>
            <person name="Koren S."/>
            <person name="Bechman K.B."/>
            <person name="Herman A."/>
            <person name="Abrahante J.E."/>
            <person name="Garbe J."/>
        </authorList>
    </citation>
    <scope>NUCLEOTIDE SEQUENCE</scope>
    <source>
        <strain evidence="2">Duluth1</strain>
        <tissue evidence="2">Whole animal</tissue>
    </source>
</reference>
<dbReference type="GO" id="GO:0019005">
    <property type="term" value="C:SCF ubiquitin ligase complex"/>
    <property type="evidence" value="ECO:0007669"/>
    <property type="project" value="TreeGrafter"/>
</dbReference>
<evidence type="ECO:0000313" key="2">
    <source>
        <dbReference type="EMBL" id="KAH3700682.1"/>
    </source>
</evidence>
<reference evidence="2" key="1">
    <citation type="journal article" date="2019" name="bioRxiv">
        <title>The Genome of the Zebra Mussel, Dreissena polymorpha: A Resource for Invasive Species Research.</title>
        <authorList>
            <person name="McCartney M.A."/>
            <person name="Auch B."/>
            <person name="Kono T."/>
            <person name="Mallez S."/>
            <person name="Zhang Y."/>
            <person name="Obille A."/>
            <person name="Becker A."/>
            <person name="Abrahante J.E."/>
            <person name="Garbe J."/>
            <person name="Badalamenti J.P."/>
            <person name="Herman A."/>
            <person name="Mangelson H."/>
            <person name="Liachko I."/>
            <person name="Sullivan S."/>
            <person name="Sone E.D."/>
            <person name="Koren S."/>
            <person name="Silverstein K.A.T."/>
            <person name="Beckman K.B."/>
            <person name="Gohl D.M."/>
        </authorList>
    </citation>
    <scope>NUCLEOTIDE SEQUENCE</scope>
    <source>
        <strain evidence="2">Duluth1</strain>
        <tissue evidence="2">Whole animal</tissue>
    </source>
</reference>
<dbReference type="InterPro" id="IPR013320">
    <property type="entry name" value="ConA-like_dom_sf"/>
</dbReference>
<dbReference type="AlphaFoldDB" id="A0A9D4BPM9"/>
<dbReference type="Proteomes" id="UP000828390">
    <property type="component" value="Unassembled WGS sequence"/>
</dbReference>